<dbReference type="AlphaFoldDB" id="Q65PU1"/>
<feature type="region of interest" description="Disordered" evidence="1">
    <location>
        <begin position="17"/>
        <end position="57"/>
    </location>
</feature>
<dbReference type="RefSeq" id="WP_011161498.1">
    <property type="nucleotide sequence ID" value="NC_005362.1"/>
</dbReference>
<name>Q65PU1_LACJO</name>
<evidence type="ECO:0000256" key="1">
    <source>
        <dbReference type="SAM" id="MobiDB-lite"/>
    </source>
</evidence>
<dbReference type="Pfam" id="PF14265">
    <property type="entry name" value="DUF4355"/>
    <property type="match status" value="1"/>
</dbReference>
<dbReference type="eggNOG" id="ENOG5032W2S">
    <property type="taxonomic scope" value="Bacteria"/>
</dbReference>
<evidence type="ECO:0000313" key="2">
    <source>
        <dbReference type="EMBL" id="AAS08298.1"/>
    </source>
</evidence>
<dbReference type="HOGENOM" id="CLU_101266_0_0_9"/>
<dbReference type="InterPro" id="IPR025580">
    <property type="entry name" value="Gp46"/>
</dbReference>
<feature type="compositionally biased region" description="Basic and acidic residues" evidence="1">
    <location>
        <begin position="74"/>
        <end position="122"/>
    </location>
</feature>
<evidence type="ECO:0000313" key="3">
    <source>
        <dbReference type="Proteomes" id="UP000000581"/>
    </source>
</evidence>
<reference evidence="2 3" key="1">
    <citation type="journal article" date="2004" name="Proc. Natl. Acad. Sci. U.S.A.">
        <title>The genome sequence of the probiotic intestinal bacterium Lactobacillus johnsonii NCC 533.</title>
        <authorList>
            <person name="Pridmore R.D."/>
            <person name="Berger B."/>
            <person name="Desiere F."/>
            <person name="Vilanova D."/>
            <person name="Barretto C."/>
            <person name="Pittet A.-C."/>
            <person name="Zwahlen M.-C."/>
            <person name="Rouvet M."/>
            <person name="Altermann E."/>
            <person name="Barrangou R."/>
            <person name="Mollet B."/>
            <person name="Mercenier A."/>
            <person name="Klaenhammer T."/>
            <person name="Arigoni F."/>
            <person name="Schell M.A."/>
        </authorList>
    </citation>
    <scope>NUCLEOTIDE SEQUENCE [LARGE SCALE GENOMIC DNA]</scope>
    <source>
        <strain evidence="3">CNCM I-1225 / La1 / NCC 533</strain>
    </source>
</reference>
<accession>Q65PU1</accession>
<gene>
    <name evidence="2" type="ordered locus">LJ_0312</name>
</gene>
<dbReference type="KEGG" id="ljo:LJ_0312"/>
<proteinExistence type="predicted"/>
<feature type="region of interest" description="Disordered" evidence="1">
    <location>
        <begin position="174"/>
        <end position="214"/>
    </location>
</feature>
<feature type="region of interest" description="Disordered" evidence="1">
    <location>
        <begin position="70"/>
        <end position="122"/>
    </location>
</feature>
<sequence length="214" mass="24369">MENKFYEGLLKLDLQRFADEGQGEGGDDSNNAQDNVKDDSSTDEQPFKTFSSQSELDSFVDKKLAKALDTARSNWEKEQNDKAQKAKDLKEMSPEERQEYDLKQREKALTDREAEVTKRENKSKLATQLITDGLPAELVDVFDDVLADEDKMTNTYQKVSDVFRNAVHDAVETRLAQSARPPKSLGDTQTKKSTGEMFAERANETQKVKNDFWN</sequence>
<dbReference type="EMBL" id="AE017198">
    <property type="protein sequence ID" value="AAS08298.1"/>
    <property type="molecule type" value="Genomic_DNA"/>
</dbReference>
<organism evidence="2 3">
    <name type="scientific">Lactobacillus johnsonii (strain CNCM I-12250 / La1 / NCC 533)</name>
    <dbReference type="NCBI Taxonomy" id="257314"/>
    <lineage>
        <taxon>Bacteria</taxon>
        <taxon>Bacillati</taxon>
        <taxon>Bacillota</taxon>
        <taxon>Bacilli</taxon>
        <taxon>Lactobacillales</taxon>
        <taxon>Lactobacillaceae</taxon>
        <taxon>Lactobacillus</taxon>
    </lineage>
</organism>
<dbReference type="PATRIC" id="fig|257314.6.peg.329"/>
<feature type="compositionally biased region" description="Basic and acidic residues" evidence="1">
    <location>
        <begin position="189"/>
        <end position="214"/>
    </location>
</feature>
<protein>
    <submittedName>
        <fullName evidence="2">Lj965 prophage scaffold protein</fullName>
    </submittedName>
</protein>
<dbReference type="Proteomes" id="UP000000581">
    <property type="component" value="Chromosome"/>
</dbReference>